<dbReference type="Pfam" id="PF00078">
    <property type="entry name" value="RVT_1"/>
    <property type="match status" value="1"/>
</dbReference>
<dbReference type="FunFam" id="1.25.10.10:FF:000669">
    <property type="entry name" value="Armadillo repeat-containing protein 6"/>
    <property type="match status" value="1"/>
</dbReference>
<comment type="caution">
    <text evidence="12">The sequence shown here is derived from an EMBL/GenBank/DDBJ whole genome shotgun (WGS) entry which is preliminary data.</text>
</comment>
<dbReference type="EMBL" id="JAUCMX010000022">
    <property type="protein sequence ID" value="KAK3513740.1"/>
    <property type="molecule type" value="Genomic_DNA"/>
</dbReference>
<comment type="similarity">
    <text evidence="3">Belongs to the beta type-B retroviral polymerase family. HERV class-II K(HML-2) pol subfamily.</text>
</comment>
<dbReference type="InterPro" id="IPR002067">
    <property type="entry name" value="MCP"/>
</dbReference>
<dbReference type="InterPro" id="IPR043128">
    <property type="entry name" value="Rev_trsase/Diguanyl_cyclase"/>
</dbReference>
<evidence type="ECO:0000313" key="12">
    <source>
        <dbReference type="EMBL" id="KAK3513740.1"/>
    </source>
</evidence>
<evidence type="ECO:0000313" key="13">
    <source>
        <dbReference type="Proteomes" id="UP001274896"/>
    </source>
</evidence>
<feature type="repeat" description="Solcar" evidence="10">
    <location>
        <begin position="903"/>
        <end position="1024"/>
    </location>
</feature>
<evidence type="ECO:0000256" key="7">
    <source>
        <dbReference type="ARBA" id="ARBA00022737"/>
    </source>
</evidence>
<dbReference type="InterPro" id="IPR056597">
    <property type="entry name" value="ARM_LRRK2"/>
</dbReference>
<dbReference type="Proteomes" id="UP001274896">
    <property type="component" value="Unassembled WGS sequence"/>
</dbReference>
<dbReference type="EC" id="3.1.26.4" evidence="4"/>
<comment type="similarity">
    <text evidence="2">Belongs to the mitochondrial carrier (TC 2.A.29) family.</text>
</comment>
<dbReference type="GO" id="GO:0055085">
    <property type="term" value="P:transmembrane transport"/>
    <property type="evidence" value="ECO:0007669"/>
    <property type="project" value="InterPro"/>
</dbReference>
<dbReference type="GO" id="GO:0016020">
    <property type="term" value="C:membrane"/>
    <property type="evidence" value="ECO:0007669"/>
    <property type="project" value="UniProtKB-SubCell"/>
</dbReference>
<evidence type="ECO:0000256" key="6">
    <source>
        <dbReference type="ARBA" id="ARBA00022692"/>
    </source>
</evidence>
<evidence type="ECO:0000256" key="1">
    <source>
        <dbReference type="ARBA" id="ARBA00004141"/>
    </source>
</evidence>
<feature type="domain" description="Reverse transcriptase" evidence="11">
    <location>
        <begin position="726"/>
        <end position="829"/>
    </location>
</feature>
<protein>
    <recommendedName>
        <fullName evidence="4">ribonuclease H</fullName>
        <ecNumber evidence="4">3.1.26.4</ecNumber>
    </recommendedName>
</protein>
<sequence>MLQRRVSQDSPTTSRDLRRVSGIEEILEVFFPPSDNIPSRGQQLSTSTVNSVGRELLTPSEAPNGLPEFSRGRPIVLLHGLTELHPDPSFCFRDHPGCSLLGLPVCLRCLRSPPSQPGSIGLLLQLDGIPYFQCPPLCSGIAATTGTRDLTATAPDGCVNNGGGEHGPLRLNVPNLPRDLVETLPEVGVEDPPNRGISKTFPTDPHNMFGSAKSVWHSPLYSVNMAERRITQETFDSAVRENIEEFDMEESEALREAIEQFESQSVDLSNIVKAVPKASSEETTDDQTHEVLQALQSLKSALESSSTSVLESLKLFTEQCSLGFAQRYLAAQKDAYPSLLSCCHSAGEDKEVLSATLAALSALTDGQPDLLDAEGQCFLIDTLRSHQEDLALTCLCIRTMRHCCLKHEQNRQNLVKAGALNLLTSTITRHVKWPEVVKEACAALRVMTFDDDVRVPFGLAHEHAKMIVLEHNGLKVIVEASKAHPDNVPVLSELCATLSRLAVRNEFCQDIVDLGGLKFMMTLLAESLDCQDLVKQVLSALRAIAGNDDVKDAIVNAGGTELIVMAINRHLSNTQVCEQGCAALSVLALRKPSNCQVIMESGGALAALQAMKMHPEEVNVQKQSCMLLRNLVSRSRDFNQPILEMGAEALIGQALASHRDCSDVAKAALRDLGCQVELRELWTGKKKGLRVAEKYVRVVQDMYERSRTVVRCAVGQTEEFKVEVELHQGSALSPFLFAIVMDQLSEEVRQESPWTMMFADDIVICSESREQVEENLERWRFALERRGMKVSCSKTEYMCANEREGSGTVRLRGEEVKKVQEFKYLGSTVQSNGECGKEVKKRVQAGWNGWRKVSGVLCDRKISARIKGKVYRTVVRPAMLYGLETVSLRKRQESELEGFKQGRSVLNSLLSGAFAGAVAKTAVAPLDRTKIIFQGKEKIYTNKHDEYEMFFQAVHRKWIGFGRLKLTVKMSSNRFSAKEAYRLIYRTYLKEGFLSLWRGNSATMVRVIPYAAIQFCAHEQYKRHLGGYYGFQGKALPPVPRLMAGSLAGITAAMLTYPLDMVRARMAVTPKEMYSNIMHVFVRISREEGLKTLYRGFTPTILGVVPYAGLSFFTYETLKKLHGEKTGRAQPYSYERLAFGACAGLIGQSASYPLDVVRRRMQTAGVTGHVYSTITGTMREIVSEEGVIRGLYKGLSMNWVKGPIAVGISFMTFDLTQILLRKAGAR</sequence>
<dbReference type="InterPro" id="IPR000477">
    <property type="entry name" value="RT_dom"/>
</dbReference>
<dbReference type="SUPFAM" id="SSF56672">
    <property type="entry name" value="DNA/RNA polymerases"/>
    <property type="match status" value="1"/>
</dbReference>
<keyword evidence="5" id="KW-0813">Transport</keyword>
<dbReference type="SMART" id="SM00185">
    <property type="entry name" value="ARM"/>
    <property type="match status" value="5"/>
</dbReference>
<dbReference type="SUPFAM" id="SSF48371">
    <property type="entry name" value="ARM repeat"/>
    <property type="match status" value="1"/>
</dbReference>
<dbReference type="InterPro" id="IPR043502">
    <property type="entry name" value="DNA/RNA_pol_sf"/>
</dbReference>
<dbReference type="PROSITE" id="PS50176">
    <property type="entry name" value="ARM_REPEAT"/>
    <property type="match status" value="1"/>
</dbReference>
<organism evidence="12 13">
    <name type="scientific">Hemibagrus guttatus</name>
    <dbReference type="NCBI Taxonomy" id="175788"/>
    <lineage>
        <taxon>Eukaryota</taxon>
        <taxon>Metazoa</taxon>
        <taxon>Chordata</taxon>
        <taxon>Craniata</taxon>
        <taxon>Vertebrata</taxon>
        <taxon>Euteleostomi</taxon>
        <taxon>Actinopterygii</taxon>
        <taxon>Neopterygii</taxon>
        <taxon>Teleostei</taxon>
        <taxon>Ostariophysi</taxon>
        <taxon>Siluriformes</taxon>
        <taxon>Bagridae</taxon>
        <taxon>Hemibagrus</taxon>
    </lineage>
</organism>
<evidence type="ECO:0000256" key="3">
    <source>
        <dbReference type="ARBA" id="ARBA00010879"/>
    </source>
</evidence>
<dbReference type="SUPFAM" id="SSF103506">
    <property type="entry name" value="Mitochondrial carrier"/>
    <property type="match status" value="1"/>
</dbReference>
<name>A0AAE0Q5H5_9TELE</name>
<dbReference type="PRINTS" id="PR00926">
    <property type="entry name" value="MITOCARRIER"/>
</dbReference>
<dbReference type="InterPro" id="IPR011989">
    <property type="entry name" value="ARM-like"/>
</dbReference>
<reference evidence="12" key="1">
    <citation type="submission" date="2023-06" db="EMBL/GenBank/DDBJ databases">
        <title>Male Hemibagrus guttatus genome.</title>
        <authorList>
            <person name="Bian C."/>
        </authorList>
    </citation>
    <scope>NUCLEOTIDE SEQUENCE</scope>
    <source>
        <strain evidence="12">Male_cb2023</strain>
        <tissue evidence="12">Muscle</tissue>
    </source>
</reference>
<comment type="subcellular location">
    <subcellularLocation>
        <location evidence="1">Membrane</location>
        <topology evidence="1">Multi-pass membrane protein</topology>
    </subcellularLocation>
</comment>
<dbReference type="InterPro" id="IPR016024">
    <property type="entry name" value="ARM-type_fold"/>
</dbReference>
<feature type="repeat" description="Solcar" evidence="10">
    <location>
        <begin position="1036"/>
        <end position="1121"/>
    </location>
</feature>
<evidence type="ECO:0000256" key="10">
    <source>
        <dbReference type="PROSITE-ProRule" id="PRU00282"/>
    </source>
</evidence>
<dbReference type="Pfam" id="PF00153">
    <property type="entry name" value="Mito_carr"/>
    <property type="match status" value="3"/>
</dbReference>
<dbReference type="Pfam" id="PF23744">
    <property type="entry name" value="ARM_LRRK2"/>
    <property type="match status" value="1"/>
</dbReference>
<dbReference type="PROSITE" id="PS50920">
    <property type="entry name" value="SOLCAR"/>
    <property type="match status" value="3"/>
</dbReference>
<evidence type="ECO:0000256" key="4">
    <source>
        <dbReference type="ARBA" id="ARBA00012180"/>
    </source>
</evidence>
<dbReference type="AlphaFoldDB" id="A0AAE0Q5H5"/>
<accession>A0AAE0Q5H5</accession>
<evidence type="ECO:0000256" key="2">
    <source>
        <dbReference type="ARBA" id="ARBA00006375"/>
    </source>
</evidence>
<proteinExistence type="inferred from homology"/>
<evidence type="ECO:0000259" key="11">
    <source>
        <dbReference type="PROSITE" id="PS50878"/>
    </source>
</evidence>
<keyword evidence="13" id="KW-1185">Reference proteome</keyword>
<evidence type="ECO:0000256" key="8">
    <source>
        <dbReference type="ARBA" id="ARBA00023136"/>
    </source>
</evidence>
<keyword evidence="6 10" id="KW-0812">Transmembrane</keyword>
<dbReference type="PROSITE" id="PS50878">
    <property type="entry name" value="RT_POL"/>
    <property type="match status" value="1"/>
</dbReference>
<gene>
    <name evidence="12" type="ORF">QTP70_028731</name>
</gene>
<dbReference type="PANTHER" id="PTHR24089">
    <property type="entry name" value="SOLUTE CARRIER FAMILY 25"/>
    <property type="match status" value="1"/>
</dbReference>
<keyword evidence="7" id="KW-0677">Repeat</keyword>
<evidence type="ECO:0000256" key="5">
    <source>
        <dbReference type="ARBA" id="ARBA00022448"/>
    </source>
</evidence>
<feature type="repeat" description="Solcar" evidence="10">
    <location>
        <begin position="1131"/>
        <end position="1219"/>
    </location>
</feature>
<dbReference type="Gene3D" id="1.50.40.10">
    <property type="entry name" value="Mitochondrial carrier domain"/>
    <property type="match status" value="1"/>
</dbReference>
<dbReference type="GO" id="GO:0004523">
    <property type="term" value="F:RNA-DNA hybrid ribonuclease activity"/>
    <property type="evidence" value="ECO:0007669"/>
    <property type="project" value="UniProtKB-EC"/>
</dbReference>
<dbReference type="FunFam" id="1.25.10.10:FF:000172">
    <property type="entry name" value="Armadillo repeat-containing protein 6"/>
    <property type="match status" value="1"/>
</dbReference>
<dbReference type="Gene3D" id="1.25.10.10">
    <property type="entry name" value="Leucine-rich Repeat Variant"/>
    <property type="match status" value="2"/>
</dbReference>
<dbReference type="Gene3D" id="3.30.70.270">
    <property type="match status" value="1"/>
</dbReference>
<feature type="repeat" description="ARM" evidence="9">
    <location>
        <begin position="515"/>
        <end position="559"/>
    </location>
</feature>
<evidence type="ECO:0000256" key="9">
    <source>
        <dbReference type="PROSITE-ProRule" id="PRU00259"/>
    </source>
</evidence>
<dbReference type="InterPro" id="IPR023395">
    <property type="entry name" value="MCP_dom_sf"/>
</dbReference>
<dbReference type="InterPro" id="IPR000225">
    <property type="entry name" value="Armadillo"/>
</dbReference>
<keyword evidence="8 10" id="KW-0472">Membrane</keyword>
<dbReference type="InterPro" id="IPR018108">
    <property type="entry name" value="MCP_transmembrane"/>
</dbReference>